<reference evidence="1" key="1">
    <citation type="journal article" date="2014" name="Front. Microbiol.">
        <title>High frequency of phylogenetically diverse reductive dehalogenase-homologous genes in deep subseafloor sedimentary metagenomes.</title>
        <authorList>
            <person name="Kawai M."/>
            <person name="Futagami T."/>
            <person name="Toyoda A."/>
            <person name="Takaki Y."/>
            <person name="Nishi S."/>
            <person name="Hori S."/>
            <person name="Arai W."/>
            <person name="Tsubouchi T."/>
            <person name="Morono Y."/>
            <person name="Uchiyama I."/>
            <person name="Ito T."/>
            <person name="Fujiyama A."/>
            <person name="Inagaki F."/>
            <person name="Takami H."/>
        </authorList>
    </citation>
    <scope>NUCLEOTIDE SEQUENCE</scope>
    <source>
        <strain evidence="1">Expedition CK06-06</strain>
    </source>
</reference>
<dbReference type="SUPFAM" id="SSF50939">
    <property type="entry name" value="Sialidases"/>
    <property type="match status" value="1"/>
</dbReference>
<organism evidence="1">
    <name type="scientific">marine sediment metagenome</name>
    <dbReference type="NCBI Taxonomy" id="412755"/>
    <lineage>
        <taxon>unclassified sequences</taxon>
        <taxon>metagenomes</taxon>
        <taxon>ecological metagenomes</taxon>
    </lineage>
</organism>
<name>X1G529_9ZZZZ</name>
<evidence type="ECO:0000313" key="1">
    <source>
        <dbReference type="EMBL" id="GAH52352.1"/>
    </source>
</evidence>
<feature type="non-terminal residue" evidence="1">
    <location>
        <position position="192"/>
    </location>
</feature>
<sequence length="192" mass="21164">MATYIVKANTLANGLSLGKTSPRKFARDKNGNLFAVYHRSDGTRNQIYISKSINNGVDWTEHKVTDDAEAHESPSVAIDSNDYIYIVCIAIDGYGGQDIWQIVKSTNGGESWGSPTDVNPTDRPHQYPVIAIDSNDYIHLACNRFYVAVPSFYGIIYTKSIDGGSNWDANTDIAETATYNQEELAIAIDSND</sequence>
<dbReference type="AlphaFoldDB" id="X1G529"/>
<proteinExistence type="predicted"/>
<comment type="caution">
    <text evidence="1">The sequence shown here is derived from an EMBL/GenBank/DDBJ whole genome shotgun (WGS) entry which is preliminary data.</text>
</comment>
<dbReference type="CDD" id="cd15482">
    <property type="entry name" value="Sialidase_non-viral"/>
    <property type="match status" value="1"/>
</dbReference>
<gene>
    <name evidence="1" type="ORF">S03H2_39903</name>
</gene>
<dbReference type="EMBL" id="BARU01024705">
    <property type="protein sequence ID" value="GAH52352.1"/>
    <property type="molecule type" value="Genomic_DNA"/>
</dbReference>
<dbReference type="InterPro" id="IPR036278">
    <property type="entry name" value="Sialidase_sf"/>
</dbReference>
<dbReference type="Gene3D" id="2.120.10.10">
    <property type="match status" value="1"/>
</dbReference>
<accession>X1G529</accession>
<protein>
    <recommendedName>
        <fullName evidence="2">Sialidase domain-containing protein</fullName>
    </recommendedName>
</protein>
<evidence type="ECO:0008006" key="2">
    <source>
        <dbReference type="Google" id="ProtNLM"/>
    </source>
</evidence>